<name>A0A6C0K1M7_9ZZZZ</name>
<dbReference type="PANTHER" id="PTHR12083:SF9">
    <property type="entry name" value="BIFUNCTIONAL POLYNUCLEOTIDE PHOSPHATASE_KINASE"/>
    <property type="match status" value="1"/>
</dbReference>
<dbReference type="Pfam" id="PF13671">
    <property type="entry name" value="AAA_33"/>
    <property type="match status" value="1"/>
</dbReference>
<dbReference type="InterPro" id="IPR027417">
    <property type="entry name" value="P-loop_NTPase"/>
</dbReference>
<dbReference type="InterPro" id="IPR013954">
    <property type="entry name" value="PNK3P"/>
</dbReference>
<dbReference type="GO" id="GO:0046404">
    <property type="term" value="F:ATP-dependent polydeoxyribonucleotide 5'-hydroxyl-kinase activity"/>
    <property type="evidence" value="ECO:0007669"/>
    <property type="project" value="TreeGrafter"/>
</dbReference>
<dbReference type="InterPro" id="IPR023214">
    <property type="entry name" value="HAD_sf"/>
</dbReference>
<dbReference type="Gene3D" id="3.40.50.300">
    <property type="entry name" value="P-loop containing nucleotide triphosphate hydrolases"/>
    <property type="match status" value="1"/>
</dbReference>
<dbReference type="GO" id="GO:0003690">
    <property type="term" value="F:double-stranded DNA binding"/>
    <property type="evidence" value="ECO:0007669"/>
    <property type="project" value="TreeGrafter"/>
</dbReference>
<dbReference type="EMBL" id="MN740778">
    <property type="protein sequence ID" value="QHU11006.1"/>
    <property type="molecule type" value="Genomic_DNA"/>
</dbReference>
<organism evidence="1">
    <name type="scientific">viral metagenome</name>
    <dbReference type="NCBI Taxonomy" id="1070528"/>
    <lineage>
        <taxon>unclassified sequences</taxon>
        <taxon>metagenomes</taxon>
        <taxon>organismal metagenomes</taxon>
    </lineage>
</organism>
<dbReference type="InterPro" id="IPR006549">
    <property type="entry name" value="HAD-SF_hydro_IIIA"/>
</dbReference>
<evidence type="ECO:0000313" key="1">
    <source>
        <dbReference type="EMBL" id="QHU11006.1"/>
    </source>
</evidence>
<dbReference type="NCBIfam" id="TIGR01662">
    <property type="entry name" value="HAD-SF-IIIA"/>
    <property type="match status" value="1"/>
</dbReference>
<reference evidence="1" key="1">
    <citation type="journal article" date="2020" name="Nature">
        <title>Giant virus diversity and host interactions through global metagenomics.</title>
        <authorList>
            <person name="Schulz F."/>
            <person name="Roux S."/>
            <person name="Paez-Espino D."/>
            <person name="Jungbluth S."/>
            <person name="Walsh D.A."/>
            <person name="Denef V.J."/>
            <person name="McMahon K.D."/>
            <person name="Konstantinidis K.T."/>
            <person name="Eloe-Fadrosh E.A."/>
            <person name="Kyrpides N.C."/>
            <person name="Woyke T."/>
        </authorList>
    </citation>
    <scope>NUCLEOTIDE SEQUENCE</scope>
    <source>
        <strain evidence="1">GVMAG-S-1101165-84</strain>
    </source>
</reference>
<dbReference type="InterPro" id="IPR036412">
    <property type="entry name" value="HAD-like_sf"/>
</dbReference>
<protein>
    <submittedName>
        <fullName evidence="1">Uncharacterized protein</fullName>
    </submittedName>
</protein>
<sequence>MAPILTNQVALYKSIGQPVTDRLYLFDVDGTLVTSKSGRLWAQDEKDWIFLGDIPGTLDRLHKEGWTVALVSNQGTWSASSDASNKFMSILNALYEANGWTPWCLVAIDKKDKVYRKPGRGLYDLLLKEIASPVKEVRMCGDAVGITDSYLPYQWSDVDSGFAKAIAAPFVRPVDLFGHSEPVKPATRQELVLLMGNPGSGKSTTAAALAAKGYVHVEQDLTKTKEASLKAAKAALKTGKSVIIDATHGSETNRQPYQSLGVPVRILWHIRDGRPFNKGRAKPVPAVAYAIYTKYFVEPIGAELVF</sequence>
<proteinExistence type="predicted"/>
<dbReference type="SUPFAM" id="SSF52540">
    <property type="entry name" value="P-loop containing nucleoside triphosphate hydrolases"/>
    <property type="match status" value="1"/>
</dbReference>
<dbReference type="PANTHER" id="PTHR12083">
    <property type="entry name" value="BIFUNCTIONAL POLYNUCLEOTIDE PHOSPHATASE/KINASE"/>
    <property type="match status" value="1"/>
</dbReference>
<dbReference type="AlphaFoldDB" id="A0A6C0K1M7"/>
<accession>A0A6C0K1M7</accession>
<dbReference type="GO" id="GO:0006281">
    <property type="term" value="P:DNA repair"/>
    <property type="evidence" value="ECO:0007669"/>
    <property type="project" value="TreeGrafter"/>
</dbReference>
<dbReference type="Pfam" id="PF08645">
    <property type="entry name" value="PNK3P"/>
    <property type="match status" value="1"/>
</dbReference>
<dbReference type="GO" id="GO:0046403">
    <property type="term" value="F:polynucleotide 3'-phosphatase activity"/>
    <property type="evidence" value="ECO:0007669"/>
    <property type="project" value="TreeGrafter"/>
</dbReference>
<dbReference type="Gene3D" id="3.40.50.1000">
    <property type="entry name" value="HAD superfamily/HAD-like"/>
    <property type="match status" value="1"/>
</dbReference>
<dbReference type="SUPFAM" id="SSF56784">
    <property type="entry name" value="HAD-like"/>
    <property type="match status" value="1"/>
</dbReference>